<evidence type="ECO:0008006" key="4">
    <source>
        <dbReference type="Google" id="ProtNLM"/>
    </source>
</evidence>
<evidence type="ECO:0000313" key="3">
    <source>
        <dbReference type="Proteomes" id="UP001530315"/>
    </source>
</evidence>
<accession>A0ABD3P170</accession>
<feature type="non-terminal residue" evidence="2">
    <location>
        <position position="1"/>
    </location>
</feature>
<name>A0ABD3P170_9STRA</name>
<evidence type="ECO:0000313" key="2">
    <source>
        <dbReference type="EMBL" id="KAL3782015.1"/>
    </source>
</evidence>
<keyword evidence="3" id="KW-1185">Reference proteome</keyword>
<protein>
    <recommendedName>
        <fullName evidence="4">Anaphase-promoting complex subunit 1</fullName>
    </recommendedName>
</protein>
<sequence>PAHNRHPSSSSSKGAAAPNQPVPEGDDSTIDTELPQYSVFAATSEYIITGNELADQTITPPSSQWIFVPCMSARPAVCSGLSWSNLSSTLRDMEVESDPLNASTRVAGQICLPPCPRTTPCQSSSGPEWQLQMYDLDLTVDWIVPHIDGCKHVRQIAASTEVDMDMVWTDIERHEGAGIGLPRWWEDVTDDDRNEDDNARGGITNERSGSGIMHSPPLDLLHNLDVGKIEQAGTSVRLPVVAAAVDGTDREENEMIATASIHWEAADAVHMIWWLPTAAAGGGMGVKRCPDQRENGSEKIMILAKHGVGGDDHSRSEESRRRVVLSLAVAAPGHSLLGRTGTAQKSSGVFEND</sequence>
<evidence type="ECO:0000256" key="1">
    <source>
        <dbReference type="SAM" id="MobiDB-lite"/>
    </source>
</evidence>
<feature type="region of interest" description="Disordered" evidence="1">
    <location>
        <begin position="190"/>
        <end position="214"/>
    </location>
</feature>
<reference evidence="2 3" key="1">
    <citation type="submission" date="2024-10" db="EMBL/GenBank/DDBJ databases">
        <title>Updated reference genomes for cyclostephanoid diatoms.</title>
        <authorList>
            <person name="Roberts W.R."/>
            <person name="Alverson A.J."/>
        </authorList>
    </citation>
    <scope>NUCLEOTIDE SEQUENCE [LARGE SCALE GENOMIC DNA]</scope>
    <source>
        <strain evidence="2 3">AJA276-08</strain>
    </source>
</reference>
<dbReference type="Proteomes" id="UP001530315">
    <property type="component" value="Unassembled WGS sequence"/>
</dbReference>
<gene>
    <name evidence="2" type="ORF">ACHAW5_004534</name>
</gene>
<feature type="region of interest" description="Disordered" evidence="1">
    <location>
        <begin position="1"/>
        <end position="31"/>
    </location>
</feature>
<comment type="caution">
    <text evidence="2">The sequence shown here is derived from an EMBL/GenBank/DDBJ whole genome shotgun (WGS) entry which is preliminary data.</text>
</comment>
<dbReference type="EMBL" id="JALLAZ020001038">
    <property type="protein sequence ID" value="KAL3782015.1"/>
    <property type="molecule type" value="Genomic_DNA"/>
</dbReference>
<proteinExistence type="predicted"/>
<organism evidence="2 3">
    <name type="scientific">Stephanodiscus triporus</name>
    <dbReference type="NCBI Taxonomy" id="2934178"/>
    <lineage>
        <taxon>Eukaryota</taxon>
        <taxon>Sar</taxon>
        <taxon>Stramenopiles</taxon>
        <taxon>Ochrophyta</taxon>
        <taxon>Bacillariophyta</taxon>
        <taxon>Coscinodiscophyceae</taxon>
        <taxon>Thalassiosirophycidae</taxon>
        <taxon>Stephanodiscales</taxon>
        <taxon>Stephanodiscaceae</taxon>
        <taxon>Stephanodiscus</taxon>
    </lineage>
</organism>
<dbReference type="AlphaFoldDB" id="A0ABD3P170"/>